<dbReference type="OMA" id="HICDIYN"/>
<dbReference type="STRING" id="74649.A0A2P6QHE4"/>
<dbReference type="SUPFAM" id="SSF48403">
    <property type="entry name" value="Ankyrin repeat"/>
    <property type="match status" value="1"/>
</dbReference>
<dbReference type="PANTHER" id="PTHR24121">
    <property type="entry name" value="NO MECHANORECEPTOR POTENTIAL C, ISOFORM D-RELATED"/>
    <property type="match status" value="1"/>
</dbReference>
<sequence>MIRTDLVTYASLHLAALNGDWITAWNLLKDNPAAVRAKITKGSETALHIAAGAKHTMFVEEIVKWMNKEDLEVKNDVENTALYFAAVSGVKRIAEVMVNKNERLPRIRGSKGSTPLHMAALLGHKEMVWYLYDKTDTILKDNDRVELLIAAITSDLYGKYNISLTKLSGQNITE</sequence>
<dbReference type="InterPro" id="IPR036770">
    <property type="entry name" value="Ankyrin_rpt-contain_sf"/>
</dbReference>
<dbReference type="PANTHER" id="PTHR24121:SF20">
    <property type="entry name" value="TONSOKU-LIKE PROTEIN"/>
    <property type="match status" value="1"/>
</dbReference>
<gene>
    <name evidence="2" type="ORF">RchiOBHm_Chr5g0059341</name>
</gene>
<protein>
    <submittedName>
        <fullName evidence="2">Putative ankyrin repeat-containing domain-containing protein</fullName>
    </submittedName>
</protein>
<dbReference type="PROSITE" id="PS50297">
    <property type="entry name" value="ANK_REP_REGION"/>
    <property type="match status" value="1"/>
</dbReference>
<dbReference type="PROSITE" id="PS50088">
    <property type="entry name" value="ANK_REPEAT"/>
    <property type="match status" value="1"/>
</dbReference>
<keyword evidence="3" id="KW-1185">Reference proteome</keyword>
<dbReference type="AlphaFoldDB" id="A0A2P6QHE4"/>
<dbReference type="InterPro" id="IPR002110">
    <property type="entry name" value="Ankyrin_rpt"/>
</dbReference>
<accession>A0A2P6QHE4</accession>
<dbReference type="Pfam" id="PF12796">
    <property type="entry name" value="Ank_2"/>
    <property type="match status" value="1"/>
</dbReference>
<evidence type="ECO:0000313" key="3">
    <source>
        <dbReference type="Proteomes" id="UP000238479"/>
    </source>
</evidence>
<comment type="caution">
    <text evidence="2">The sequence shown here is derived from an EMBL/GenBank/DDBJ whole genome shotgun (WGS) entry which is preliminary data.</text>
</comment>
<evidence type="ECO:0000313" key="2">
    <source>
        <dbReference type="EMBL" id="PRQ33594.1"/>
    </source>
</evidence>
<organism evidence="2 3">
    <name type="scientific">Rosa chinensis</name>
    <name type="common">China rose</name>
    <dbReference type="NCBI Taxonomy" id="74649"/>
    <lineage>
        <taxon>Eukaryota</taxon>
        <taxon>Viridiplantae</taxon>
        <taxon>Streptophyta</taxon>
        <taxon>Embryophyta</taxon>
        <taxon>Tracheophyta</taxon>
        <taxon>Spermatophyta</taxon>
        <taxon>Magnoliopsida</taxon>
        <taxon>eudicotyledons</taxon>
        <taxon>Gunneridae</taxon>
        <taxon>Pentapetalae</taxon>
        <taxon>rosids</taxon>
        <taxon>fabids</taxon>
        <taxon>Rosales</taxon>
        <taxon>Rosaceae</taxon>
        <taxon>Rosoideae</taxon>
        <taxon>Rosoideae incertae sedis</taxon>
        <taxon>Rosa</taxon>
    </lineage>
</organism>
<reference evidence="2 3" key="1">
    <citation type="journal article" date="2018" name="Nat. Genet.">
        <title>The Rosa genome provides new insights in the design of modern roses.</title>
        <authorList>
            <person name="Bendahmane M."/>
        </authorList>
    </citation>
    <scope>NUCLEOTIDE SEQUENCE [LARGE SCALE GENOMIC DNA]</scope>
    <source>
        <strain evidence="3">cv. Old Blush</strain>
    </source>
</reference>
<dbReference type="EMBL" id="PDCK01000043">
    <property type="protein sequence ID" value="PRQ33594.1"/>
    <property type="molecule type" value="Genomic_DNA"/>
</dbReference>
<dbReference type="Gramene" id="PRQ33594">
    <property type="protein sequence ID" value="PRQ33594"/>
    <property type="gene ID" value="RchiOBHm_Chr5g0059341"/>
</dbReference>
<keyword evidence="1" id="KW-0040">ANK repeat</keyword>
<dbReference type="SMART" id="SM00248">
    <property type="entry name" value="ANK"/>
    <property type="match status" value="3"/>
</dbReference>
<name>A0A2P6QHE4_ROSCH</name>
<feature type="repeat" description="ANK" evidence="1">
    <location>
        <begin position="111"/>
        <end position="143"/>
    </location>
</feature>
<proteinExistence type="predicted"/>
<evidence type="ECO:0000256" key="1">
    <source>
        <dbReference type="PROSITE-ProRule" id="PRU00023"/>
    </source>
</evidence>
<dbReference type="Proteomes" id="UP000238479">
    <property type="component" value="Chromosome 5"/>
</dbReference>
<dbReference type="Gene3D" id="1.25.40.20">
    <property type="entry name" value="Ankyrin repeat-containing domain"/>
    <property type="match status" value="1"/>
</dbReference>